<organism evidence="2 3">
    <name type="scientific">Tanacetum coccineum</name>
    <dbReference type="NCBI Taxonomy" id="301880"/>
    <lineage>
        <taxon>Eukaryota</taxon>
        <taxon>Viridiplantae</taxon>
        <taxon>Streptophyta</taxon>
        <taxon>Embryophyta</taxon>
        <taxon>Tracheophyta</taxon>
        <taxon>Spermatophyta</taxon>
        <taxon>Magnoliopsida</taxon>
        <taxon>eudicotyledons</taxon>
        <taxon>Gunneridae</taxon>
        <taxon>Pentapetalae</taxon>
        <taxon>asterids</taxon>
        <taxon>campanulids</taxon>
        <taxon>Asterales</taxon>
        <taxon>Asteraceae</taxon>
        <taxon>Asteroideae</taxon>
        <taxon>Anthemideae</taxon>
        <taxon>Anthemidinae</taxon>
        <taxon>Tanacetum</taxon>
    </lineage>
</organism>
<evidence type="ECO:0008006" key="4">
    <source>
        <dbReference type="Google" id="ProtNLM"/>
    </source>
</evidence>
<reference evidence="2" key="2">
    <citation type="submission" date="2022-01" db="EMBL/GenBank/DDBJ databases">
        <authorList>
            <person name="Yamashiro T."/>
            <person name="Shiraishi A."/>
            <person name="Satake H."/>
            <person name="Nakayama K."/>
        </authorList>
    </citation>
    <scope>NUCLEOTIDE SEQUENCE</scope>
</reference>
<evidence type="ECO:0000313" key="2">
    <source>
        <dbReference type="EMBL" id="GJT35287.1"/>
    </source>
</evidence>
<name>A0ABQ5D8Y0_9ASTR</name>
<evidence type="ECO:0000313" key="3">
    <source>
        <dbReference type="Proteomes" id="UP001151760"/>
    </source>
</evidence>
<feature type="region of interest" description="Disordered" evidence="1">
    <location>
        <begin position="38"/>
        <end position="58"/>
    </location>
</feature>
<dbReference type="Proteomes" id="UP001151760">
    <property type="component" value="Unassembled WGS sequence"/>
</dbReference>
<protein>
    <recommendedName>
        <fullName evidence="4">Reverse transcriptase domain-containing protein</fullName>
    </recommendedName>
</protein>
<comment type="caution">
    <text evidence="2">The sequence shown here is derived from an EMBL/GenBank/DDBJ whole genome shotgun (WGS) entry which is preliminary data.</text>
</comment>
<keyword evidence="3" id="KW-1185">Reference proteome</keyword>
<evidence type="ECO:0000256" key="1">
    <source>
        <dbReference type="SAM" id="MobiDB-lite"/>
    </source>
</evidence>
<reference evidence="2" key="1">
    <citation type="journal article" date="2022" name="Int. J. Mol. Sci.">
        <title>Draft Genome of Tanacetum Coccineum: Genomic Comparison of Closely Related Tanacetum-Family Plants.</title>
        <authorList>
            <person name="Yamashiro T."/>
            <person name="Shiraishi A."/>
            <person name="Nakayama K."/>
            <person name="Satake H."/>
        </authorList>
    </citation>
    <scope>NUCLEOTIDE SEQUENCE</scope>
</reference>
<accession>A0ABQ5D8Y0</accession>
<proteinExistence type="predicted"/>
<gene>
    <name evidence="2" type="ORF">Tco_0925706</name>
</gene>
<sequence length="140" mass="15554">MAPKRRTATTTTTSTPKTDAQLKVLIPRGVADALAECDVDKSRNGDDSHDSRGDEKRRMPIAQECTYTNFLKCQPLNFKGTKGVVGITQWLEKMDSVFHISYCIVACQVKFATCTLQGNALTWWNSHVMNVGHDVAYAMP</sequence>
<dbReference type="EMBL" id="BQNB010015038">
    <property type="protein sequence ID" value="GJT35287.1"/>
    <property type="molecule type" value="Genomic_DNA"/>
</dbReference>